<dbReference type="CDD" id="cd00057">
    <property type="entry name" value="FA58C"/>
    <property type="match status" value="1"/>
</dbReference>
<name>R7UU45_CAPTE</name>
<dbReference type="PANTHER" id="PTHR24543">
    <property type="entry name" value="MULTICOPPER OXIDASE-RELATED"/>
    <property type="match status" value="1"/>
</dbReference>
<evidence type="ECO:0000313" key="4">
    <source>
        <dbReference type="Proteomes" id="UP000014760"/>
    </source>
</evidence>
<accession>R7UU45</accession>
<gene>
    <name evidence="2" type="ORF">CAPTEDRAFT_218354</name>
</gene>
<dbReference type="InterPro" id="IPR008979">
    <property type="entry name" value="Galactose-bd-like_sf"/>
</dbReference>
<dbReference type="STRING" id="283909.R7UU45"/>
<proteinExistence type="predicted"/>
<reference evidence="2 4" key="2">
    <citation type="journal article" date="2013" name="Nature">
        <title>Insights into bilaterian evolution from three spiralian genomes.</title>
        <authorList>
            <person name="Simakov O."/>
            <person name="Marletaz F."/>
            <person name="Cho S.J."/>
            <person name="Edsinger-Gonzales E."/>
            <person name="Havlak P."/>
            <person name="Hellsten U."/>
            <person name="Kuo D.H."/>
            <person name="Larsson T."/>
            <person name="Lv J."/>
            <person name="Arendt D."/>
            <person name="Savage R."/>
            <person name="Osoegawa K."/>
            <person name="de Jong P."/>
            <person name="Grimwood J."/>
            <person name="Chapman J.A."/>
            <person name="Shapiro H."/>
            <person name="Aerts A."/>
            <person name="Otillar R.P."/>
            <person name="Terry A.Y."/>
            <person name="Boore J.L."/>
            <person name="Grigoriev I.V."/>
            <person name="Lindberg D.R."/>
            <person name="Seaver E.C."/>
            <person name="Weisblat D.A."/>
            <person name="Putnam N.H."/>
            <person name="Rokhsar D.S."/>
        </authorList>
    </citation>
    <scope>NUCLEOTIDE SEQUENCE</scope>
    <source>
        <strain evidence="2 4">I ESC-2004</strain>
    </source>
</reference>
<evidence type="ECO:0000259" key="1">
    <source>
        <dbReference type="PROSITE" id="PS50022"/>
    </source>
</evidence>
<dbReference type="Gene3D" id="2.60.120.260">
    <property type="entry name" value="Galactose-binding domain-like"/>
    <property type="match status" value="1"/>
</dbReference>
<feature type="domain" description="F5/8 type C" evidence="1">
    <location>
        <begin position="34"/>
        <end position="173"/>
    </location>
</feature>
<evidence type="ECO:0000313" key="3">
    <source>
        <dbReference type="EnsemblMetazoa" id="CapteP218354"/>
    </source>
</evidence>
<keyword evidence="4" id="KW-1185">Reference proteome</keyword>
<sequence length="192" mass="22276">MCLSNNNIIHIMFFRFYLCLINTRNKEHNSDTNCESMEWLPLVAGVTDEQLTASTDYDDELIPANSRLTDVVGWCPLEEDFDPWLQVTFEDLQKIVGIRTLGSGKFREYVKTYEITYTSDGTAWGLYGAFMGNSAEDIPKTHDFNPPPEALAMRFYPKEYYKGRTVRWELYTCPTPAFEEKTRDNYEGTIKL</sequence>
<dbReference type="Pfam" id="PF00754">
    <property type="entry name" value="F5_F8_type_C"/>
    <property type="match status" value="1"/>
</dbReference>
<dbReference type="Proteomes" id="UP000014760">
    <property type="component" value="Unassembled WGS sequence"/>
</dbReference>
<dbReference type="EMBL" id="KB300307">
    <property type="protein sequence ID" value="ELU06921.1"/>
    <property type="molecule type" value="Genomic_DNA"/>
</dbReference>
<dbReference type="SMART" id="SM00231">
    <property type="entry name" value="FA58C"/>
    <property type="match status" value="1"/>
</dbReference>
<dbReference type="HOGENOM" id="CLU_1190830_0_0_1"/>
<protein>
    <recommendedName>
        <fullName evidence="1">F5/8 type C domain-containing protein</fullName>
    </recommendedName>
</protein>
<dbReference type="EnsemblMetazoa" id="CapteT218354">
    <property type="protein sequence ID" value="CapteP218354"/>
    <property type="gene ID" value="CapteG218354"/>
</dbReference>
<dbReference type="EMBL" id="AMQN01007272">
    <property type="status" value="NOT_ANNOTATED_CDS"/>
    <property type="molecule type" value="Genomic_DNA"/>
</dbReference>
<reference evidence="4" key="1">
    <citation type="submission" date="2012-12" db="EMBL/GenBank/DDBJ databases">
        <authorList>
            <person name="Hellsten U."/>
            <person name="Grimwood J."/>
            <person name="Chapman J.A."/>
            <person name="Shapiro H."/>
            <person name="Aerts A."/>
            <person name="Otillar R.P."/>
            <person name="Terry A.Y."/>
            <person name="Boore J.L."/>
            <person name="Simakov O."/>
            <person name="Marletaz F."/>
            <person name="Cho S.-J."/>
            <person name="Edsinger-Gonzales E."/>
            <person name="Havlak P."/>
            <person name="Kuo D.-H."/>
            <person name="Larsson T."/>
            <person name="Lv J."/>
            <person name="Arendt D."/>
            <person name="Savage R."/>
            <person name="Osoegawa K."/>
            <person name="de Jong P."/>
            <person name="Lindberg D.R."/>
            <person name="Seaver E.C."/>
            <person name="Weisblat D.A."/>
            <person name="Putnam N.H."/>
            <person name="Grigoriev I.V."/>
            <person name="Rokhsar D.S."/>
        </authorList>
    </citation>
    <scope>NUCLEOTIDE SEQUENCE</scope>
    <source>
        <strain evidence="4">I ESC-2004</strain>
    </source>
</reference>
<organism evidence="2">
    <name type="scientific">Capitella teleta</name>
    <name type="common">Polychaete worm</name>
    <dbReference type="NCBI Taxonomy" id="283909"/>
    <lineage>
        <taxon>Eukaryota</taxon>
        <taxon>Metazoa</taxon>
        <taxon>Spiralia</taxon>
        <taxon>Lophotrochozoa</taxon>
        <taxon>Annelida</taxon>
        <taxon>Polychaeta</taxon>
        <taxon>Sedentaria</taxon>
        <taxon>Scolecida</taxon>
        <taxon>Capitellidae</taxon>
        <taxon>Capitella</taxon>
    </lineage>
</organism>
<evidence type="ECO:0000313" key="2">
    <source>
        <dbReference type="EMBL" id="ELU06921.1"/>
    </source>
</evidence>
<dbReference type="OrthoDB" id="6071166at2759"/>
<dbReference type="AlphaFoldDB" id="R7UU45"/>
<dbReference type="SUPFAM" id="SSF49785">
    <property type="entry name" value="Galactose-binding domain-like"/>
    <property type="match status" value="1"/>
</dbReference>
<reference evidence="3" key="3">
    <citation type="submission" date="2015-06" db="UniProtKB">
        <authorList>
            <consortium name="EnsemblMetazoa"/>
        </authorList>
    </citation>
    <scope>IDENTIFICATION</scope>
</reference>
<dbReference type="PROSITE" id="PS50022">
    <property type="entry name" value="FA58C_3"/>
    <property type="match status" value="1"/>
</dbReference>
<dbReference type="InterPro" id="IPR000421">
    <property type="entry name" value="FA58C"/>
</dbReference>